<sequence length="199" mass="22171">MDRSMIDATSGGALMDKTPAAARHLISNMTRNTQQFGVRGASQLGMVNEISAIDNLRLENQMTKLTSLVRQLTVEQHQPNIVARVCGICTSMEHPTDMCPMLQETESDQTESVGAIGGYQYGKQPYQRNSPSLKDLMKQLATSNLEFQQTMSSSNMQFQQNMNATIQDLKTQIRQLANTWKRIAPTSTATIVEISRSRL</sequence>
<evidence type="ECO:0000313" key="1">
    <source>
        <dbReference type="EMBL" id="RDX98850.1"/>
    </source>
</evidence>
<organism evidence="1 2">
    <name type="scientific">Mucuna pruriens</name>
    <name type="common">Velvet bean</name>
    <name type="synonym">Dolichos pruriens</name>
    <dbReference type="NCBI Taxonomy" id="157652"/>
    <lineage>
        <taxon>Eukaryota</taxon>
        <taxon>Viridiplantae</taxon>
        <taxon>Streptophyta</taxon>
        <taxon>Embryophyta</taxon>
        <taxon>Tracheophyta</taxon>
        <taxon>Spermatophyta</taxon>
        <taxon>Magnoliopsida</taxon>
        <taxon>eudicotyledons</taxon>
        <taxon>Gunneridae</taxon>
        <taxon>Pentapetalae</taxon>
        <taxon>rosids</taxon>
        <taxon>fabids</taxon>
        <taxon>Fabales</taxon>
        <taxon>Fabaceae</taxon>
        <taxon>Papilionoideae</taxon>
        <taxon>50 kb inversion clade</taxon>
        <taxon>NPAAA clade</taxon>
        <taxon>indigoferoid/millettioid clade</taxon>
        <taxon>Phaseoleae</taxon>
        <taxon>Mucuna</taxon>
    </lineage>
</organism>
<name>A0A371H7S3_MUCPR</name>
<accession>A0A371H7S3</accession>
<evidence type="ECO:0000313" key="2">
    <source>
        <dbReference type="Proteomes" id="UP000257109"/>
    </source>
</evidence>
<comment type="caution">
    <text evidence="1">The sequence shown here is derived from an EMBL/GenBank/DDBJ whole genome shotgun (WGS) entry which is preliminary data.</text>
</comment>
<protein>
    <submittedName>
        <fullName evidence="1">Uncharacterized protein</fullName>
    </submittedName>
</protein>
<reference evidence="1" key="1">
    <citation type="submission" date="2018-05" db="EMBL/GenBank/DDBJ databases">
        <title>Draft genome of Mucuna pruriens seed.</title>
        <authorList>
            <person name="Nnadi N.E."/>
            <person name="Vos R."/>
            <person name="Hasami M.H."/>
            <person name="Devisetty U.K."/>
            <person name="Aguiy J.C."/>
        </authorList>
    </citation>
    <scope>NUCLEOTIDE SEQUENCE [LARGE SCALE GENOMIC DNA]</scope>
    <source>
        <strain evidence="1">JCA_2017</strain>
    </source>
</reference>
<dbReference type="AlphaFoldDB" id="A0A371H7S3"/>
<dbReference type="Proteomes" id="UP000257109">
    <property type="component" value="Unassembled WGS sequence"/>
</dbReference>
<gene>
    <name evidence="1" type="ORF">CR513_18184</name>
</gene>
<proteinExistence type="predicted"/>
<feature type="non-terminal residue" evidence="1">
    <location>
        <position position="1"/>
    </location>
</feature>
<keyword evidence="2" id="KW-1185">Reference proteome</keyword>
<dbReference type="EMBL" id="QJKJ01003357">
    <property type="protein sequence ID" value="RDX98850.1"/>
    <property type="molecule type" value="Genomic_DNA"/>
</dbReference>